<keyword evidence="10" id="KW-0229">DNA integration</keyword>
<evidence type="ECO:0000313" key="21">
    <source>
        <dbReference type="EMBL" id="TYK14095.1"/>
    </source>
</evidence>
<dbReference type="GO" id="GO:0046872">
    <property type="term" value="F:metal ion binding"/>
    <property type="evidence" value="ECO:0007669"/>
    <property type="project" value="UniProtKB-KW"/>
</dbReference>
<evidence type="ECO:0000256" key="3">
    <source>
        <dbReference type="ARBA" id="ARBA00022695"/>
    </source>
</evidence>
<keyword evidence="9" id="KW-0460">Magnesium</keyword>
<dbReference type="Pfam" id="PF24626">
    <property type="entry name" value="SH3_Tf2-1"/>
    <property type="match status" value="1"/>
</dbReference>
<evidence type="ECO:0000256" key="4">
    <source>
        <dbReference type="ARBA" id="ARBA00022722"/>
    </source>
</evidence>
<dbReference type="CDD" id="cd09274">
    <property type="entry name" value="RNase_HI_RT_Ty3"/>
    <property type="match status" value="1"/>
</dbReference>
<dbReference type="InterPro" id="IPR050951">
    <property type="entry name" value="Retrovirus_Pol_polyprotein"/>
</dbReference>
<evidence type="ECO:0000256" key="7">
    <source>
        <dbReference type="ARBA" id="ARBA00022759"/>
    </source>
</evidence>
<evidence type="ECO:0000256" key="14">
    <source>
        <dbReference type="ARBA" id="ARBA00023172"/>
    </source>
</evidence>
<keyword evidence="8" id="KW-0378">Hydrolase</keyword>
<dbReference type="InterPro" id="IPR056924">
    <property type="entry name" value="SH3_Tf2-1"/>
</dbReference>
<evidence type="ECO:0000256" key="11">
    <source>
        <dbReference type="ARBA" id="ARBA00022918"/>
    </source>
</evidence>
<evidence type="ECO:0000259" key="20">
    <source>
        <dbReference type="Pfam" id="PF24626"/>
    </source>
</evidence>
<dbReference type="Gene3D" id="1.10.340.70">
    <property type="match status" value="1"/>
</dbReference>
<dbReference type="GO" id="GO:0015074">
    <property type="term" value="P:DNA integration"/>
    <property type="evidence" value="ECO:0007669"/>
    <property type="project" value="UniProtKB-KW"/>
</dbReference>
<evidence type="ECO:0000259" key="18">
    <source>
        <dbReference type="Pfam" id="PF17917"/>
    </source>
</evidence>
<dbReference type="GO" id="GO:0003677">
    <property type="term" value="F:DNA binding"/>
    <property type="evidence" value="ECO:0007669"/>
    <property type="project" value="UniProtKB-KW"/>
</dbReference>
<evidence type="ECO:0000259" key="17">
    <source>
        <dbReference type="Pfam" id="PF03732"/>
    </source>
</evidence>
<keyword evidence="2" id="KW-0808">Transferase</keyword>
<accession>A0A5D3CR86</accession>
<evidence type="ECO:0000256" key="15">
    <source>
        <dbReference type="SAM" id="MobiDB-lite"/>
    </source>
</evidence>
<dbReference type="InterPro" id="IPR043502">
    <property type="entry name" value="DNA/RNA_pol_sf"/>
</dbReference>
<dbReference type="Gene3D" id="3.10.10.10">
    <property type="entry name" value="HIV Type 1 Reverse Transcriptase, subunit A, domain 1"/>
    <property type="match status" value="2"/>
</dbReference>
<dbReference type="InterPro" id="IPR041588">
    <property type="entry name" value="Integrase_H2C2"/>
</dbReference>
<dbReference type="CDD" id="cd01647">
    <property type="entry name" value="RT_LTR"/>
    <property type="match status" value="1"/>
</dbReference>
<evidence type="ECO:0000313" key="22">
    <source>
        <dbReference type="Proteomes" id="UP000321947"/>
    </source>
</evidence>
<dbReference type="PANTHER" id="PTHR37984">
    <property type="entry name" value="PROTEIN CBG26694"/>
    <property type="match status" value="1"/>
</dbReference>
<dbReference type="SUPFAM" id="SSF56672">
    <property type="entry name" value="DNA/RNA polymerases"/>
    <property type="match status" value="1"/>
</dbReference>
<dbReference type="InterPro" id="IPR043128">
    <property type="entry name" value="Rev_trsase/Diguanyl_cyclase"/>
</dbReference>
<evidence type="ECO:0000256" key="2">
    <source>
        <dbReference type="ARBA" id="ARBA00022679"/>
    </source>
</evidence>
<dbReference type="InterPro" id="IPR000477">
    <property type="entry name" value="RT_dom"/>
</dbReference>
<keyword evidence="5" id="KW-0479">Metal-binding</keyword>
<keyword evidence="14" id="KW-0233">DNA recombination</keyword>
<dbReference type="Gene3D" id="3.30.420.10">
    <property type="entry name" value="Ribonuclease H-like superfamily/Ribonuclease H"/>
    <property type="match status" value="1"/>
</dbReference>
<keyword evidence="11" id="KW-0695">RNA-directed DNA polymerase</keyword>
<comment type="caution">
    <text evidence="21">The sequence shown here is derived from an EMBL/GenBank/DDBJ whole genome shotgun (WGS) entry which is preliminary data.</text>
</comment>
<dbReference type="Pfam" id="PF00078">
    <property type="entry name" value="RVT_1"/>
    <property type="match status" value="1"/>
</dbReference>
<dbReference type="GO" id="GO:0004190">
    <property type="term" value="F:aspartic-type endopeptidase activity"/>
    <property type="evidence" value="ECO:0007669"/>
    <property type="project" value="UniProtKB-KW"/>
</dbReference>
<evidence type="ECO:0000256" key="13">
    <source>
        <dbReference type="ARBA" id="ARBA00023125"/>
    </source>
</evidence>
<dbReference type="GO" id="GO:0003964">
    <property type="term" value="F:RNA-directed DNA polymerase activity"/>
    <property type="evidence" value="ECO:0007669"/>
    <property type="project" value="UniProtKB-KW"/>
</dbReference>
<dbReference type="EMBL" id="SSTD01009603">
    <property type="protein sequence ID" value="TYK14095.1"/>
    <property type="molecule type" value="Genomic_DNA"/>
</dbReference>
<evidence type="ECO:0000259" key="16">
    <source>
        <dbReference type="Pfam" id="PF00078"/>
    </source>
</evidence>
<evidence type="ECO:0000256" key="5">
    <source>
        <dbReference type="ARBA" id="ARBA00022723"/>
    </source>
</evidence>
<reference evidence="21 22" key="1">
    <citation type="submission" date="2019-08" db="EMBL/GenBank/DDBJ databases">
        <title>Draft genome sequences of two oriental melons (Cucumis melo L. var makuwa).</title>
        <authorList>
            <person name="Kwon S.-Y."/>
        </authorList>
    </citation>
    <scope>NUCLEOTIDE SEQUENCE [LARGE SCALE GENOMIC DNA]</scope>
    <source>
        <strain evidence="22">cv. Chang Bougi</strain>
        <tissue evidence="21">Leaf</tissue>
    </source>
</reference>
<dbReference type="PANTHER" id="PTHR37984:SF5">
    <property type="entry name" value="PROTEIN NYNRIN-LIKE"/>
    <property type="match status" value="1"/>
</dbReference>
<dbReference type="Pfam" id="PF17921">
    <property type="entry name" value="Integrase_H2C2"/>
    <property type="match status" value="1"/>
</dbReference>
<feature type="domain" description="Integrase zinc-binding" evidence="19">
    <location>
        <begin position="959"/>
        <end position="1005"/>
    </location>
</feature>
<keyword evidence="12" id="KW-0239">DNA-directed DNA polymerase</keyword>
<dbReference type="InterPro" id="IPR041373">
    <property type="entry name" value="RT_RNaseH"/>
</dbReference>
<dbReference type="Pfam" id="PF03732">
    <property type="entry name" value="Retrotrans_gag"/>
    <property type="match status" value="1"/>
</dbReference>
<dbReference type="Pfam" id="PF17917">
    <property type="entry name" value="RT_RNaseH"/>
    <property type="match status" value="1"/>
</dbReference>
<dbReference type="GO" id="GO:0003887">
    <property type="term" value="F:DNA-directed DNA polymerase activity"/>
    <property type="evidence" value="ECO:0007669"/>
    <property type="project" value="UniProtKB-KW"/>
</dbReference>
<dbReference type="InterPro" id="IPR005162">
    <property type="entry name" value="Retrotrans_gag_dom"/>
</dbReference>
<feature type="domain" description="Reverse transcriptase RNase H-like" evidence="18">
    <location>
        <begin position="806"/>
        <end position="846"/>
    </location>
</feature>
<name>A0A5D3CR86_CUCMM</name>
<dbReference type="SUPFAM" id="SSF53098">
    <property type="entry name" value="Ribonuclease H-like"/>
    <property type="match status" value="1"/>
</dbReference>
<protein>
    <submittedName>
        <fullName evidence="21">Pol protein</fullName>
    </submittedName>
</protein>
<keyword evidence="7" id="KW-0255">Endonuclease</keyword>
<evidence type="ECO:0000256" key="9">
    <source>
        <dbReference type="ARBA" id="ARBA00022842"/>
    </source>
</evidence>
<evidence type="ECO:0000256" key="8">
    <source>
        <dbReference type="ARBA" id="ARBA00022801"/>
    </source>
</evidence>
<dbReference type="Proteomes" id="UP000321947">
    <property type="component" value="Unassembled WGS sequence"/>
</dbReference>
<feature type="domain" description="Tf2-1-like SH3-like" evidence="20">
    <location>
        <begin position="1145"/>
        <end position="1187"/>
    </location>
</feature>
<dbReference type="GO" id="GO:0004519">
    <property type="term" value="F:endonuclease activity"/>
    <property type="evidence" value="ECO:0007669"/>
    <property type="project" value="UniProtKB-KW"/>
</dbReference>
<evidence type="ECO:0000256" key="12">
    <source>
        <dbReference type="ARBA" id="ARBA00022932"/>
    </source>
</evidence>
<keyword evidence="6" id="KW-0064">Aspartyl protease</keyword>
<dbReference type="Gene3D" id="3.30.70.270">
    <property type="match status" value="2"/>
</dbReference>
<evidence type="ECO:0000256" key="1">
    <source>
        <dbReference type="ARBA" id="ARBA00022670"/>
    </source>
</evidence>
<evidence type="ECO:0000259" key="19">
    <source>
        <dbReference type="Pfam" id="PF17921"/>
    </source>
</evidence>
<keyword evidence="3" id="KW-0548">Nucleotidyltransferase</keyword>
<evidence type="ECO:0000256" key="10">
    <source>
        <dbReference type="ARBA" id="ARBA00022908"/>
    </source>
</evidence>
<proteinExistence type="predicted"/>
<sequence length="1432" mass="161739">MYPLSTSSCNCIFNSFSSLVAILYGACEIGAVPGNNSMVNSISLSGGKPDRSSGNTSRNSFTTGMRWESYEIRTHDIKGTCEEKTTRGIRKLVEEWRRCGREVFRKWGIKEYARLGFELATMRCFTHVEPDCLSVSSGYTTDQFVLGVPLGSLKTSYVPPGSHVARVRERANSWVPLFRTLIGSRGKGKSKGKLASDQRLTYNVSLCFIFTSMAIRSFVTRQEKMPPRRCARRGSGRGGRGAGRIQPKEQPAVQAANPTAPVTQVDLAAMEQRYQDMLQAALAPFHAVQQALTAPPPTRVEAQPSPDQLLDEAKHLRDFKKYNPKTFDGSMDNPIKAQMWLTSIEKIFKYMKCPNDQKITWEQLKENFYAKFFSANVKYAKQQELLNLEEGDMMVELYNAEFDMLSRFASDVVEDEEARTEKFVRAVEEFMEVVAWLGVEFASGAGNQGIPLTLVLGNTLRLPRTSLPLSNREEFLPLLVRRPSELHVCLEVEPLSCVLSLSTPSWEVLLSKEKIKYPNVLPDKLPGLPPLREIDFAIELELATSFISRAPYRMAPAKLKELKVQLQKLLDKGFIRPSVSPWGAPVLFVKKKDGSMRLCIDYRELNKIDLRSGYHQLRITDSDIPKTAFHSRYGHYEFIVMSFGLTNAPVVFMDLMNMVFKDFLDTFVIVFIDDILIYSKTEAEHEEHLHHVEETLRANKLYAKFSKCVFWLKKVTFLSHVISSEGVSVDPAKIEAVTSWPGPSTVSEVPSFLGLVGYYRSSASESSFQELVSTSLTVLDGSGSFVIYSDVSKKGLGCVLMQRGKRHYLYGEKIQIFTDHKSLKYFFSQKELNMRQRRWLELVKDYDCEILYHPGKANVVADVRSRKVAHSVALITKQAHFLRDFERAEIAVSVGEVTSQLTQLSLQPTLRQRIIVAQINDPYMVEKRRLVEAGQGEDFSISSDDGLTFDRRLCVPEDSAVKTELLTEAHSSPFTMHPGSTKMYQDLKRVYWWRDMKREVADFVRLPMTLKGYTVIWVIVDKLTKSTHFVPWKSTYTANRDARFTSKFWKGLRLALGTRLDFSTAFHPQTDLQTERLNQILEDMLRACVLEFSGREVGKQRLLDPELVQTTNEAIQKIRARMLTAHSRQKSYADVRHKDLEFDVGDMVFLKVAPMKGVLRFEKKGKLSPRFVGPFEILERIGPVAYHPTHVVDFEPLQINENLSYDEQPVEILAKEVKMLRNRGITLVKVLWRNHGVEEATWEREDDMRAQYPELNVVRVGLSSSVPSHRSPSQGKSAAVVFSYVDSPSAARFLSFVSVLTPSSISVAESSTIGSRHLTSFVCRDLLVEKPRNLRCAASSRPCASISCTCVPASRARGSRAVPSAENAYELCAFPQALDCLSVSSGYTTNQFVLGVPLGSPKTSYVLRDHITFQDLGRGRGNSKGKPASDQK</sequence>
<gene>
    <name evidence="21" type="ORF">E5676_scaffold1193G00090</name>
</gene>
<keyword evidence="1" id="KW-0645">Protease</keyword>
<dbReference type="InterPro" id="IPR012337">
    <property type="entry name" value="RNaseH-like_sf"/>
</dbReference>
<feature type="domain" description="Reverse transcriptase" evidence="16">
    <location>
        <begin position="606"/>
        <end position="721"/>
    </location>
</feature>
<dbReference type="InterPro" id="IPR036397">
    <property type="entry name" value="RNaseH_sf"/>
</dbReference>
<feature type="region of interest" description="Disordered" evidence="15">
    <location>
        <begin position="225"/>
        <end position="258"/>
    </location>
</feature>
<evidence type="ECO:0000256" key="6">
    <source>
        <dbReference type="ARBA" id="ARBA00022750"/>
    </source>
</evidence>
<dbReference type="FunFam" id="3.10.10.10:FF:000002">
    <property type="entry name" value="Retrovirus-related Pol polyprotein from transposon 17.6-like protein"/>
    <property type="match status" value="1"/>
</dbReference>
<dbReference type="GO" id="GO:0006508">
    <property type="term" value="P:proteolysis"/>
    <property type="evidence" value="ECO:0007669"/>
    <property type="project" value="UniProtKB-KW"/>
</dbReference>
<keyword evidence="13" id="KW-0238">DNA-binding</keyword>
<dbReference type="GO" id="GO:0006310">
    <property type="term" value="P:DNA recombination"/>
    <property type="evidence" value="ECO:0007669"/>
    <property type="project" value="UniProtKB-KW"/>
</dbReference>
<organism evidence="21 22">
    <name type="scientific">Cucumis melo var. makuwa</name>
    <name type="common">Oriental melon</name>
    <dbReference type="NCBI Taxonomy" id="1194695"/>
    <lineage>
        <taxon>Eukaryota</taxon>
        <taxon>Viridiplantae</taxon>
        <taxon>Streptophyta</taxon>
        <taxon>Embryophyta</taxon>
        <taxon>Tracheophyta</taxon>
        <taxon>Spermatophyta</taxon>
        <taxon>Magnoliopsida</taxon>
        <taxon>eudicotyledons</taxon>
        <taxon>Gunneridae</taxon>
        <taxon>Pentapetalae</taxon>
        <taxon>rosids</taxon>
        <taxon>fabids</taxon>
        <taxon>Cucurbitales</taxon>
        <taxon>Cucurbitaceae</taxon>
        <taxon>Benincaseae</taxon>
        <taxon>Cucumis</taxon>
    </lineage>
</organism>
<feature type="domain" description="Retrotransposon gag" evidence="17">
    <location>
        <begin position="339"/>
        <end position="427"/>
    </location>
</feature>
<keyword evidence="4" id="KW-0540">Nuclease</keyword>